<dbReference type="HOGENOM" id="CLU_050192_1_1_10"/>
<protein>
    <recommendedName>
        <fullName evidence="6">FecR family protein</fullName>
    </recommendedName>
</protein>
<keyword evidence="1" id="KW-0472">Membrane</keyword>
<sequence length="399" mass="46051">MENNKEFIRNVDWLLQNDEFIKWRLFNSKELEDYWKEFIEDKPYMENALEEAILQFNKIKINYYQISDIEKKQIFSNISNKIKQFKLRRLILKVSYTAAVILIGFISIFIVREYNHTEKQKNQISSNMIVGQSLPEEEAYILSDGIKFKLKDKSHVGLINNGTAIITNSDNSTKMLALSTVAMNRLVVPYGKRANLTLSDGTVIWLNSGTQLDFPSEFVDNTREIFVNGEVFIEVKKDLNMPFIVHAGDINVTVTGTSFNLSAYLDDNMKSVVLVNGKVQVETKNNYKTDLLPNEKIEINNNSIKKEIVEISEYISWKDGLLELYSTPMSEILKKIGRYYNVQFEKSELITLNNETFTGKLFLSNSLDSVMTSISTLSSTEYLRDGNNIYIIKKEMPMK</sequence>
<feature type="domain" description="Protein FecR C-terminal" evidence="3">
    <location>
        <begin position="325"/>
        <end position="391"/>
    </location>
</feature>
<dbReference type="Proteomes" id="UP000032417">
    <property type="component" value="Chromosome 1"/>
</dbReference>
<organism evidence="4 5">
    <name type="scientific">Fermentimonas caenicola</name>
    <dbReference type="NCBI Taxonomy" id="1562970"/>
    <lineage>
        <taxon>Bacteria</taxon>
        <taxon>Pseudomonadati</taxon>
        <taxon>Bacteroidota</taxon>
        <taxon>Bacteroidia</taxon>
        <taxon>Bacteroidales</taxon>
        <taxon>Dysgonomonadaceae</taxon>
        <taxon>Fermentimonas</taxon>
    </lineage>
</organism>
<dbReference type="STRING" id="1562970.ING2E5B_1433"/>
<evidence type="ECO:0000313" key="5">
    <source>
        <dbReference type="Proteomes" id="UP000032417"/>
    </source>
</evidence>
<name>A0A098C185_9BACT</name>
<dbReference type="InterPro" id="IPR032508">
    <property type="entry name" value="FecR_C"/>
</dbReference>
<gene>
    <name evidence="4" type="ORF">ING2E5B_1433</name>
</gene>
<proteinExistence type="predicted"/>
<keyword evidence="1" id="KW-0812">Transmembrane</keyword>
<dbReference type="GO" id="GO:0016989">
    <property type="term" value="F:sigma factor antagonist activity"/>
    <property type="evidence" value="ECO:0007669"/>
    <property type="project" value="TreeGrafter"/>
</dbReference>
<keyword evidence="1" id="KW-1133">Transmembrane helix</keyword>
<dbReference type="Pfam" id="PF04773">
    <property type="entry name" value="FecR"/>
    <property type="match status" value="1"/>
</dbReference>
<dbReference type="InterPro" id="IPR012373">
    <property type="entry name" value="Ferrdict_sens_TM"/>
</dbReference>
<dbReference type="Gene3D" id="2.60.120.1440">
    <property type="match status" value="1"/>
</dbReference>
<dbReference type="PANTHER" id="PTHR30273:SF2">
    <property type="entry name" value="PROTEIN FECR"/>
    <property type="match status" value="1"/>
</dbReference>
<dbReference type="PANTHER" id="PTHR30273">
    <property type="entry name" value="PERIPLASMIC SIGNAL SENSOR AND SIGMA FACTOR ACTIVATOR FECR-RELATED"/>
    <property type="match status" value="1"/>
</dbReference>
<evidence type="ECO:0000259" key="3">
    <source>
        <dbReference type="Pfam" id="PF16344"/>
    </source>
</evidence>
<keyword evidence="5" id="KW-1185">Reference proteome</keyword>
<dbReference type="OrthoDB" id="1123467at2"/>
<evidence type="ECO:0008006" key="6">
    <source>
        <dbReference type="Google" id="ProtNLM"/>
    </source>
</evidence>
<reference evidence="4 5" key="1">
    <citation type="submission" date="2014-08" db="EMBL/GenBank/DDBJ databases">
        <authorList>
            <person name="Wibberg D."/>
        </authorList>
    </citation>
    <scope>NUCLEOTIDE SEQUENCE [LARGE SCALE GENOMIC DNA]</scope>
    <source>
        <strain evidence="5">ING2-E5B</strain>
    </source>
</reference>
<dbReference type="AlphaFoldDB" id="A0A098C185"/>
<dbReference type="InterPro" id="IPR006860">
    <property type="entry name" value="FecR"/>
</dbReference>
<evidence type="ECO:0000256" key="1">
    <source>
        <dbReference type="SAM" id="Phobius"/>
    </source>
</evidence>
<dbReference type="EMBL" id="LN515532">
    <property type="protein sequence ID" value="CEA16181.1"/>
    <property type="molecule type" value="Genomic_DNA"/>
</dbReference>
<feature type="transmembrane region" description="Helical" evidence="1">
    <location>
        <begin position="90"/>
        <end position="111"/>
    </location>
</feature>
<feature type="domain" description="FecR protein" evidence="2">
    <location>
        <begin position="187"/>
        <end position="280"/>
    </location>
</feature>
<dbReference type="Pfam" id="PF16344">
    <property type="entry name" value="FecR_C"/>
    <property type="match status" value="1"/>
</dbReference>
<dbReference type="Gene3D" id="3.55.50.30">
    <property type="match status" value="1"/>
</dbReference>
<dbReference type="PATRIC" id="fig|1562970.3.peg.1419"/>
<evidence type="ECO:0000313" key="4">
    <source>
        <dbReference type="EMBL" id="CEA16181.1"/>
    </source>
</evidence>
<dbReference type="KEGG" id="pbt:ING2E5B_1433"/>
<accession>A0A098C185</accession>
<evidence type="ECO:0000259" key="2">
    <source>
        <dbReference type="Pfam" id="PF04773"/>
    </source>
</evidence>